<keyword evidence="2" id="KW-1185">Reference proteome</keyword>
<reference evidence="1" key="1">
    <citation type="journal article" date="2021" name="Environ. Microbiol.">
        <title>Gene family expansions and transcriptome signatures uncover fungal adaptations to wood decay.</title>
        <authorList>
            <person name="Hage H."/>
            <person name="Miyauchi S."/>
            <person name="Viragh M."/>
            <person name="Drula E."/>
            <person name="Min B."/>
            <person name="Chaduli D."/>
            <person name="Navarro D."/>
            <person name="Favel A."/>
            <person name="Norest M."/>
            <person name="Lesage-Meessen L."/>
            <person name="Balint B."/>
            <person name="Merenyi Z."/>
            <person name="de Eugenio L."/>
            <person name="Morin E."/>
            <person name="Martinez A.T."/>
            <person name="Baldrian P."/>
            <person name="Stursova M."/>
            <person name="Martinez M.J."/>
            <person name="Novotny C."/>
            <person name="Magnuson J.K."/>
            <person name="Spatafora J.W."/>
            <person name="Maurice S."/>
            <person name="Pangilinan J."/>
            <person name="Andreopoulos W."/>
            <person name="LaButti K."/>
            <person name="Hundley H."/>
            <person name="Na H."/>
            <person name="Kuo A."/>
            <person name="Barry K."/>
            <person name="Lipzen A."/>
            <person name="Henrissat B."/>
            <person name="Riley R."/>
            <person name="Ahrendt S."/>
            <person name="Nagy L.G."/>
            <person name="Grigoriev I.V."/>
            <person name="Martin F."/>
            <person name="Rosso M.N."/>
        </authorList>
    </citation>
    <scope>NUCLEOTIDE SEQUENCE</scope>
    <source>
        <strain evidence="1">CBS 384.51</strain>
    </source>
</reference>
<evidence type="ECO:0000313" key="2">
    <source>
        <dbReference type="Proteomes" id="UP001055072"/>
    </source>
</evidence>
<protein>
    <submittedName>
        <fullName evidence="1">Uncharacterized protein</fullName>
    </submittedName>
</protein>
<organism evidence="1 2">
    <name type="scientific">Irpex rosettiformis</name>
    <dbReference type="NCBI Taxonomy" id="378272"/>
    <lineage>
        <taxon>Eukaryota</taxon>
        <taxon>Fungi</taxon>
        <taxon>Dikarya</taxon>
        <taxon>Basidiomycota</taxon>
        <taxon>Agaricomycotina</taxon>
        <taxon>Agaricomycetes</taxon>
        <taxon>Polyporales</taxon>
        <taxon>Irpicaceae</taxon>
        <taxon>Irpex</taxon>
    </lineage>
</organism>
<gene>
    <name evidence="1" type="ORF">BDY19DRAFT_915876</name>
</gene>
<sequence>MVRAHVKPPPEEKKEASQKKKPHSKTGLWACKINDCNKCFAREADLKRHQRTTKGHSQPGYACPQCDATFTRTDALRRHQKSRHNGVIVESSNSAKTSGDDSDHTDASMSSPSRDPSPGKEEPQDTSPPKLESAARANYYRSQAARPHYGSPLPPPPAIFIEGGYSHAIAIPTSAARLQWPSTPPWSAEGSPAPPPPPQLYPLSSYYTPSSYYRHGPPILPPGHPLPYPPDYMAHVMHPGGPPPPGIYHAHAPSISATRSANAEDSDSEPDEDDDEDDQDEEHSIGQCAGDDEKVRRISISDQQQKRAEDDNGTRSKDERCSSPVDEDDFERESTAKVSPSTPPSSLASILGPSRSGYFEDLEEDTLSPRMRDVALDGPLLIMAREPLTSLRA</sequence>
<comment type="caution">
    <text evidence="1">The sequence shown here is derived from an EMBL/GenBank/DDBJ whole genome shotgun (WGS) entry which is preliminary data.</text>
</comment>
<name>A0ACB8ULJ6_9APHY</name>
<evidence type="ECO:0000313" key="1">
    <source>
        <dbReference type="EMBL" id="KAI0095012.1"/>
    </source>
</evidence>
<dbReference type="Proteomes" id="UP001055072">
    <property type="component" value="Unassembled WGS sequence"/>
</dbReference>
<accession>A0ACB8ULJ6</accession>
<dbReference type="EMBL" id="MU274900">
    <property type="protein sequence ID" value="KAI0095012.1"/>
    <property type="molecule type" value="Genomic_DNA"/>
</dbReference>
<proteinExistence type="predicted"/>